<dbReference type="AlphaFoldDB" id="A0A6G1CXB5"/>
<organism evidence="2 3">
    <name type="scientific">Oryza meyeriana var. granulata</name>
    <dbReference type="NCBI Taxonomy" id="110450"/>
    <lineage>
        <taxon>Eukaryota</taxon>
        <taxon>Viridiplantae</taxon>
        <taxon>Streptophyta</taxon>
        <taxon>Embryophyta</taxon>
        <taxon>Tracheophyta</taxon>
        <taxon>Spermatophyta</taxon>
        <taxon>Magnoliopsida</taxon>
        <taxon>Liliopsida</taxon>
        <taxon>Poales</taxon>
        <taxon>Poaceae</taxon>
        <taxon>BOP clade</taxon>
        <taxon>Oryzoideae</taxon>
        <taxon>Oryzeae</taxon>
        <taxon>Oryzinae</taxon>
        <taxon>Oryza</taxon>
        <taxon>Oryza meyeriana</taxon>
    </lineage>
</organism>
<name>A0A6G1CXB5_9ORYZ</name>
<dbReference type="Proteomes" id="UP000479710">
    <property type="component" value="Unassembled WGS sequence"/>
</dbReference>
<comment type="caution">
    <text evidence="2">The sequence shown here is derived from an EMBL/GenBank/DDBJ whole genome shotgun (WGS) entry which is preliminary data.</text>
</comment>
<evidence type="ECO:0000313" key="3">
    <source>
        <dbReference type="Proteomes" id="UP000479710"/>
    </source>
</evidence>
<keyword evidence="3" id="KW-1185">Reference proteome</keyword>
<dbReference type="EMBL" id="SPHZ02000008">
    <property type="protein sequence ID" value="KAF0904747.1"/>
    <property type="molecule type" value="Genomic_DNA"/>
</dbReference>
<accession>A0A6G1CXB5</accession>
<gene>
    <name evidence="2" type="ORF">E2562_036878</name>
</gene>
<protein>
    <submittedName>
        <fullName evidence="2">Uncharacterized protein</fullName>
    </submittedName>
</protein>
<feature type="region of interest" description="Disordered" evidence="1">
    <location>
        <begin position="1"/>
        <end position="23"/>
    </location>
</feature>
<proteinExistence type="predicted"/>
<evidence type="ECO:0000256" key="1">
    <source>
        <dbReference type="SAM" id="MobiDB-lite"/>
    </source>
</evidence>
<evidence type="ECO:0000313" key="2">
    <source>
        <dbReference type="EMBL" id="KAF0904747.1"/>
    </source>
</evidence>
<reference evidence="2 3" key="1">
    <citation type="submission" date="2019-11" db="EMBL/GenBank/DDBJ databases">
        <title>Whole genome sequence of Oryza granulata.</title>
        <authorList>
            <person name="Li W."/>
        </authorList>
    </citation>
    <scope>NUCLEOTIDE SEQUENCE [LARGE SCALE GENOMIC DNA]</scope>
    <source>
        <strain evidence="3">cv. Menghai</strain>
        <tissue evidence="2">Leaf</tissue>
    </source>
</reference>
<sequence>MDAAETWTEAANDGQKDSSTEMRRYGEKPNAVIFVALVGCCALQSMGLEHGIEPIIEHL</sequence>
<feature type="compositionally biased region" description="Basic and acidic residues" evidence="1">
    <location>
        <begin position="14"/>
        <end position="23"/>
    </location>
</feature>